<dbReference type="PANTHER" id="PTHR45808:SF2">
    <property type="entry name" value="RHO GTPASE-ACTIVATING PROTEIN 68F"/>
    <property type="match status" value="1"/>
</dbReference>
<dbReference type="PROSITE" id="PS50238">
    <property type="entry name" value="RHOGAP"/>
    <property type="match status" value="1"/>
</dbReference>
<evidence type="ECO:0000256" key="2">
    <source>
        <dbReference type="SAM" id="MobiDB-lite"/>
    </source>
</evidence>
<organism evidence="5">
    <name type="scientific">Naegleria gruberi</name>
    <name type="common">Amoeba</name>
    <dbReference type="NCBI Taxonomy" id="5762"/>
    <lineage>
        <taxon>Eukaryota</taxon>
        <taxon>Discoba</taxon>
        <taxon>Heterolobosea</taxon>
        <taxon>Tetramitia</taxon>
        <taxon>Eutetramitia</taxon>
        <taxon>Vahlkampfiidae</taxon>
        <taxon>Naegleria</taxon>
    </lineage>
</organism>
<gene>
    <name evidence="4" type="ORF">NAEGRDRAFT_45183</name>
</gene>
<dbReference type="CDD" id="cd00159">
    <property type="entry name" value="RhoGAP"/>
    <property type="match status" value="1"/>
</dbReference>
<feature type="compositionally biased region" description="Basic and acidic residues" evidence="2">
    <location>
        <begin position="536"/>
        <end position="546"/>
    </location>
</feature>
<dbReference type="EMBL" id="GG738845">
    <property type="protein sequence ID" value="EFC50797.1"/>
    <property type="molecule type" value="Genomic_DNA"/>
</dbReference>
<dbReference type="OrthoDB" id="410651at2759"/>
<accession>D2UYI3</accession>
<dbReference type="SMART" id="SM00324">
    <property type="entry name" value="RhoGAP"/>
    <property type="match status" value="1"/>
</dbReference>
<dbReference type="InterPro" id="IPR008936">
    <property type="entry name" value="Rho_GTPase_activation_prot"/>
</dbReference>
<dbReference type="RefSeq" id="XP_002683541.1">
    <property type="nucleotide sequence ID" value="XM_002683495.1"/>
</dbReference>
<feature type="compositionally biased region" description="Polar residues" evidence="2">
    <location>
        <begin position="554"/>
        <end position="570"/>
    </location>
</feature>
<feature type="region of interest" description="Disordered" evidence="2">
    <location>
        <begin position="377"/>
        <end position="406"/>
    </location>
</feature>
<keyword evidence="1" id="KW-0175">Coiled coil</keyword>
<feature type="coiled-coil region" evidence="1">
    <location>
        <begin position="416"/>
        <end position="493"/>
    </location>
</feature>
<dbReference type="GeneID" id="8859224"/>
<name>D2UYI3_NAEGR</name>
<dbReference type="Proteomes" id="UP000006671">
    <property type="component" value="Unassembled WGS sequence"/>
</dbReference>
<dbReference type="PANTHER" id="PTHR45808">
    <property type="entry name" value="RHO GTPASE-ACTIVATING PROTEIN 68F"/>
    <property type="match status" value="1"/>
</dbReference>
<sequence length="607" mass="70039">MFGSKPKTIKLKINEQQIEEVTLNPKDDLSEMLGKIASQNQTIAPSTDEHVIFVMGNPSLLVPWATLCKNLLKEQLNLEMKPYWIPNKSKFNAMLKPKVRTEKSDVTDRVFGGRLEQHYYLDDDNNTKRYLKLPPIIFKLFEFLTSDRAVRSVGLFRILGSVGQTQQLVQQFNAKQKANENFNSIVFDNTTDPNIVANLLKEYLKELQLPLLHPTSTFLEIARLSDANKRQEEFMKAFKNLEHNIYRRVFRELIEVLNEFLHYSHLNKLNSRVLSLSIGPYLFQQHKDQSITAKSTNAELYYNIIGMCMENFEQIFLQGYDFNALEGGFTADDSQEKRSGNTLASFLEKMRDKGGASTASNSFLNNTVADLAGVERKEVDTNSATSSSSSTVATTSSEHNVKDDATDIQDRWREYVESWKQKYKQEKEEYDKAQQELEEIVKAWQQEKKELEEEMQKLKLSISSSDITEDDEIKQLDDEKRKLLKDIDRERDRFKFERESHDEKMKKIKRRQLLALKKMGIESLDETNTKLSPEFFKLKRQQENRKQTARGIDTSPTPNEQSNDNSQSTVDPLIEEEENIGSASSLAGRTTVGGGKIQVNDRFKKKK</sequence>
<dbReference type="GO" id="GO:0005096">
    <property type="term" value="F:GTPase activator activity"/>
    <property type="evidence" value="ECO:0007669"/>
    <property type="project" value="TreeGrafter"/>
</dbReference>
<reference evidence="4 5" key="1">
    <citation type="journal article" date="2010" name="Cell">
        <title>The genome of Naegleria gruberi illuminates early eukaryotic versatility.</title>
        <authorList>
            <person name="Fritz-Laylin L.K."/>
            <person name="Prochnik S.E."/>
            <person name="Ginger M.L."/>
            <person name="Dacks J.B."/>
            <person name="Carpenter M.L."/>
            <person name="Field M.C."/>
            <person name="Kuo A."/>
            <person name="Paredez A."/>
            <person name="Chapman J."/>
            <person name="Pham J."/>
            <person name="Shu S."/>
            <person name="Neupane R."/>
            <person name="Cipriano M."/>
            <person name="Mancuso J."/>
            <person name="Tu H."/>
            <person name="Salamov A."/>
            <person name="Lindquist E."/>
            <person name="Shapiro H."/>
            <person name="Lucas S."/>
            <person name="Grigoriev I.V."/>
            <person name="Cande W.Z."/>
            <person name="Fulton C."/>
            <person name="Rokhsar D.S."/>
            <person name="Dawson S.C."/>
        </authorList>
    </citation>
    <scope>NUCLEOTIDE SEQUENCE [LARGE SCALE GENOMIC DNA]</scope>
    <source>
        <strain evidence="4 5">NEG-M</strain>
    </source>
</reference>
<dbReference type="GO" id="GO:0007264">
    <property type="term" value="P:small GTPase-mediated signal transduction"/>
    <property type="evidence" value="ECO:0007669"/>
    <property type="project" value="TreeGrafter"/>
</dbReference>
<dbReference type="OMA" id="EYVESWK"/>
<protein>
    <submittedName>
        <fullName evidence="4">Rho GTPase activating protein</fullName>
    </submittedName>
</protein>
<proteinExistence type="predicted"/>
<feature type="domain" description="Rho-GAP" evidence="3">
    <location>
        <begin position="119"/>
        <end position="316"/>
    </location>
</feature>
<evidence type="ECO:0000256" key="1">
    <source>
        <dbReference type="SAM" id="Coils"/>
    </source>
</evidence>
<feature type="region of interest" description="Disordered" evidence="2">
    <location>
        <begin position="530"/>
        <end position="607"/>
    </location>
</feature>
<dbReference type="eggNOG" id="KOG4270">
    <property type="taxonomic scope" value="Eukaryota"/>
</dbReference>
<dbReference type="SUPFAM" id="SSF48350">
    <property type="entry name" value="GTPase activation domain, GAP"/>
    <property type="match status" value="1"/>
</dbReference>
<keyword evidence="5" id="KW-1185">Reference proteome</keyword>
<dbReference type="KEGG" id="ngr:NAEGRDRAFT_45183"/>
<dbReference type="Gene3D" id="1.10.555.10">
    <property type="entry name" value="Rho GTPase activation protein"/>
    <property type="match status" value="1"/>
</dbReference>
<dbReference type="VEuPathDB" id="AmoebaDB:NAEGRDRAFT_45183"/>
<evidence type="ECO:0000313" key="4">
    <source>
        <dbReference type="EMBL" id="EFC50797.1"/>
    </source>
</evidence>
<dbReference type="GO" id="GO:0005737">
    <property type="term" value="C:cytoplasm"/>
    <property type="evidence" value="ECO:0007669"/>
    <property type="project" value="TreeGrafter"/>
</dbReference>
<feature type="compositionally biased region" description="Low complexity" evidence="2">
    <location>
        <begin position="383"/>
        <end position="397"/>
    </location>
</feature>
<evidence type="ECO:0000259" key="3">
    <source>
        <dbReference type="PROSITE" id="PS50238"/>
    </source>
</evidence>
<dbReference type="InterPro" id="IPR000198">
    <property type="entry name" value="RhoGAP_dom"/>
</dbReference>
<dbReference type="InParanoid" id="D2UYI3"/>
<dbReference type="AlphaFoldDB" id="D2UYI3"/>
<dbReference type="Pfam" id="PF00620">
    <property type="entry name" value="RhoGAP"/>
    <property type="match status" value="1"/>
</dbReference>
<evidence type="ECO:0000313" key="5">
    <source>
        <dbReference type="Proteomes" id="UP000006671"/>
    </source>
</evidence>